<dbReference type="EMBL" id="BARW01022710">
    <property type="protein sequence ID" value="GAI88478.1"/>
    <property type="molecule type" value="Genomic_DNA"/>
</dbReference>
<dbReference type="PANTHER" id="PTHR12147">
    <property type="entry name" value="METALLOPEPTIDASE M28 FAMILY MEMBER"/>
    <property type="match status" value="1"/>
</dbReference>
<protein>
    <recommendedName>
        <fullName evidence="1">Peptidase M28 domain-containing protein</fullName>
    </recommendedName>
</protein>
<reference evidence="2" key="1">
    <citation type="journal article" date="2014" name="Front. Microbiol.">
        <title>High frequency of phylogenetically diverse reductive dehalogenase-homologous genes in deep subseafloor sedimentary metagenomes.</title>
        <authorList>
            <person name="Kawai M."/>
            <person name="Futagami T."/>
            <person name="Toyoda A."/>
            <person name="Takaki Y."/>
            <person name="Nishi S."/>
            <person name="Hori S."/>
            <person name="Arai W."/>
            <person name="Tsubouchi T."/>
            <person name="Morono Y."/>
            <person name="Uchiyama I."/>
            <person name="Ito T."/>
            <person name="Fujiyama A."/>
            <person name="Inagaki F."/>
            <person name="Takami H."/>
        </authorList>
    </citation>
    <scope>NUCLEOTIDE SEQUENCE</scope>
    <source>
        <strain evidence="2">Expedition CK06-06</strain>
    </source>
</reference>
<evidence type="ECO:0000259" key="1">
    <source>
        <dbReference type="Pfam" id="PF04389"/>
    </source>
</evidence>
<dbReference type="Gene3D" id="3.40.630.10">
    <property type="entry name" value="Zn peptidases"/>
    <property type="match status" value="1"/>
</dbReference>
<gene>
    <name evidence="2" type="ORF">S12H4_37821</name>
</gene>
<dbReference type="PANTHER" id="PTHR12147:SF26">
    <property type="entry name" value="PEPTIDASE M28 DOMAIN-CONTAINING PROTEIN"/>
    <property type="match status" value="1"/>
</dbReference>
<dbReference type="InterPro" id="IPR007484">
    <property type="entry name" value="Peptidase_M28"/>
</dbReference>
<organism evidence="2">
    <name type="scientific">marine sediment metagenome</name>
    <dbReference type="NCBI Taxonomy" id="412755"/>
    <lineage>
        <taxon>unclassified sequences</taxon>
        <taxon>metagenomes</taxon>
        <taxon>ecological metagenomes</taxon>
    </lineage>
</organism>
<feature type="non-terminal residue" evidence="2">
    <location>
        <position position="267"/>
    </location>
</feature>
<name>X1S6H0_9ZZZZ</name>
<sequence length="267" mass="29724">CIDQSAAGILTFVAPSGIDELASLRRYDAVWPSPEEGEKVKFGFSLTQADGVQIKKWLEEGKKVRVKAKVRAELKEGTLEVISALIEGKDTSREFWLFAHVCHPHPGANDNASGSAALLEALRSLSSLIHKGVIEKPDISVRFLWGPEWSGTIKFIHHEKKLLKRCQAMLNMDMVGADPSKSGSIFHMYRTPFSLPSTFNNVVRHWLCEESSRERKRASGGTLTPLPWSYSKFSAGSDHYMFVDATVGIPSVMLNQSPDKFYHTSTD</sequence>
<feature type="non-terminal residue" evidence="2">
    <location>
        <position position="1"/>
    </location>
</feature>
<dbReference type="AlphaFoldDB" id="X1S6H0"/>
<proteinExistence type="predicted"/>
<evidence type="ECO:0000313" key="2">
    <source>
        <dbReference type="EMBL" id="GAI88478.1"/>
    </source>
</evidence>
<dbReference type="GO" id="GO:0006508">
    <property type="term" value="P:proteolysis"/>
    <property type="evidence" value="ECO:0007669"/>
    <property type="project" value="InterPro"/>
</dbReference>
<dbReference type="Pfam" id="PF04389">
    <property type="entry name" value="Peptidase_M28"/>
    <property type="match status" value="1"/>
</dbReference>
<dbReference type="InterPro" id="IPR045175">
    <property type="entry name" value="M28_fam"/>
</dbReference>
<feature type="domain" description="Peptidase M28" evidence="1">
    <location>
        <begin position="84"/>
        <end position="267"/>
    </location>
</feature>
<dbReference type="GO" id="GO:0008235">
    <property type="term" value="F:metalloexopeptidase activity"/>
    <property type="evidence" value="ECO:0007669"/>
    <property type="project" value="InterPro"/>
</dbReference>
<comment type="caution">
    <text evidence="2">The sequence shown here is derived from an EMBL/GenBank/DDBJ whole genome shotgun (WGS) entry which is preliminary data.</text>
</comment>
<dbReference type="SUPFAM" id="SSF53187">
    <property type="entry name" value="Zn-dependent exopeptidases"/>
    <property type="match status" value="1"/>
</dbReference>
<accession>X1S6H0</accession>